<evidence type="ECO:0000256" key="3">
    <source>
        <dbReference type="ARBA" id="ARBA00018111"/>
    </source>
</evidence>
<dbReference type="PANTHER" id="PTHR33602:SF1">
    <property type="entry name" value="REGULATORY PROTEIN RECX FAMILY PROTEIN"/>
    <property type="match status" value="1"/>
</dbReference>
<name>A0A7C5N316_9GAMM</name>
<comment type="similarity">
    <text evidence="2">Belongs to the RecX family.</text>
</comment>
<sequence>MRLLATREHSRAELRRKLGRNFPGEALEAVLDELAAEGLQSDDRFVENYLHSRMERGFGPLRIHAELKERGIDEARIRQALEAVEEQWQERLLQVARRKFGDGPPGDRREMGRRARFLAGRGFPEPLVRDYLLS</sequence>
<reference evidence="8" key="1">
    <citation type="journal article" date="2020" name="mSystems">
        <title>Genome- and Community-Level Interaction Insights into Carbon Utilization and Element Cycling Functions of Hydrothermarchaeota in Hydrothermal Sediment.</title>
        <authorList>
            <person name="Zhou Z."/>
            <person name="Liu Y."/>
            <person name="Xu W."/>
            <person name="Pan J."/>
            <person name="Luo Z.H."/>
            <person name="Li M."/>
        </authorList>
    </citation>
    <scope>NUCLEOTIDE SEQUENCE [LARGE SCALE GENOMIC DNA]</scope>
    <source>
        <strain evidence="8">HyVt-535</strain>
    </source>
</reference>
<dbReference type="Pfam" id="PF02631">
    <property type="entry name" value="RecX_HTH2"/>
    <property type="match status" value="1"/>
</dbReference>
<dbReference type="PANTHER" id="PTHR33602">
    <property type="entry name" value="REGULATORY PROTEIN RECX FAMILY PROTEIN"/>
    <property type="match status" value="1"/>
</dbReference>
<evidence type="ECO:0000256" key="4">
    <source>
        <dbReference type="ARBA" id="ARBA00022490"/>
    </source>
</evidence>
<dbReference type="GO" id="GO:0005737">
    <property type="term" value="C:cytoplasm"/>
    <property type="evidence" value="ECO:0007669"/>
    <property type="project" value="UniProtKB-SubCell"/>
</dbReference>
<comment type="subcellular location">
    <subcellularLocation>
        <location evidence="1">Cytoplasm</location>
    </subcellularLocation>
</comment>
<evidence type="ECO:0000313" key="8">
    <source>
        <dbReference type="EMBL" id="HHH13423.1"/>
    </source>
</evidence>
<dbReference type="InterPro" id="IPR053926">
    <property type="entry name" value="RecX_HTH_1st"/>
</dbReference>
<dbReference type="InterPro" id="IPR053925">
    <property type="entry name" value="RecX_HTH_3rd"/>
</dbReference>
<dbReference type="InterPro" id="IPR036388">
    <property type="entry name" value="WH-like_DNA-bd_sf"/>
</dbReference>
<proteinExistence type="inferred from homology"/>
<evidence type="ECO:0000256" key="1">
    <source>
        <dbReference type="ARBA" id="ARBA00004496"/>
    </source>
</evidence>
<dbReference type="Proteomes" id="UP000886100">
    <property type="component" value="Unassembled WGS sequence"/>
</dbReference>
<dbReference type="EMBL" id="DROM01000261">
    <property type="protein sequence ID" value="HHH13423.1"/>
    <property type="molecule type" value="Genomic_DNA"/>
</dbReference>
<evidence type="ECO:0000259" key="6">
    <source>
        <dbReference type="Pfam" id="PF21981"/>
    </source>
</evidence>
<keyword evidence="4" id="KW-0963">Cytoplasm</keyword>
<comment type="caution">
    <text evidence="8">The sequence shown here is derived from an EMBL/GenBank/DDBJ whole genome shotgun (WGS) entry which is preliminary data.</text>
</comment>
<gene>
    <name evidence="8" type="ORF">ENJ98_04240</name>
</gene>
<dbReference type="Gene3D" id="1.10.10.10">
    <property type="entry name" value="Winged helix-like DNA-binding domain superfamily/Winged helix DNA-binding domain"/>
    <property type="match status" value="3"/>
</dbReference>
<dbReference type="Pfam" id="PF21982">
    <property type="entry name" value="RecX_HTH1"/>
    <property type="match status" value="1"/>
</dbReference>
<organism evidence="8">
    <name type="scientific">Thiolapillus brandeum</name>
    <dbReference type="NCBI Taxonomy" id="1076588"/>
    <lineage>
        <taxon>Bacteria</taxon>
        <taxon>Pseudomonadati</taxon>
        <taxon>Pseudomonadota</taxon>
        <taxon>Gammaproteobacteria</taxon>
        <taxon>Chromatiales</taxon>
        <taxon>Sedimenticolaceae</taxon>
        <taxon>Thiolapillus</taxon>
    </lineage>
</organism>
<protein>
    <recommendedName>
        <fullName evidence="3">Regulatory protein RecX</fullName>
    </recommendedName>
</protein>
<accession>A0A7C5N316</accession>
<dbReference type="GO" id="GO:0006282">
    <property type="term" value="P:regulation of DNA repair"/>
    <property type="evidence" value="ECO:0007669"/>
    <property type="project" value="InterPro"/>
</dbReference>
<feature type="domain" description="RecX first three-helical" evidence="7">
    <location>
        <begin position="1"/>
        <end position="34"/>
    </location>
</feature>
<evidence type="ECO:0000256" key="2">
    <source>
        <dbReference type="ARBA" id="ARBA00009695"/>
    </source>
</evidence>
<evidence type="ECO:0000259" key="5">
    <source>
        <dbReference type="Pfam" id="PF02631"/>
    </source>
</evidence>
<dbReference type="InterPro" id="IPR003783">
    <property type="entry name" value="Regulatory_RecX"/>
</dbReference>
<feature type="domain" description="RecX third three-helical" evidence="6">
    <location>
        <begin position="85"/>
        <end position="132"/>
    </location>
</feature>
<evidence type="ECO:0000259" key="7">
    <source>
        <dbReference type="Pfam" id="PF21982"/>
    </source>
</evidence>
<dbReference type="InterPro" id="IPR053924">
    <property type="entry name" value="RecX_HTH_2nd"/>
</dbReference>
<feature type="domain" description="RecX second three-helical" evidence="5">
    <location>
        <begin position="41"/>
        <end position="81"/>
    </location>
</feature>
<dbReference type="AlphaFoldDB" id="A0A7C5N316"/>
<dbReference type="Pfam" id="PF21981">
    <property type="entry name" value="RecX_HTH3"/>
    <property type="match status" value="1"/>
</dbReference>